<dbReference type="Proteomes" id="UP000322084">
    <property type="component" value="Unassembled WGS sequence"/>
</dbReference>
<dbReference type="AlphaFoldDB" id="A0A5A7MNV6"/>
<comment type="caution">
    <text evidence="4">The sequence shown here is derived from an EMBL/GenBank/DDBJ whole genome shotgun (WGS) entry which is preliminary data.</text>
</comment>
<dbReference type="Pfam" id="PF01103">
    <property type="entry name" value="Omp85"/>
    <property type="match status" value="1"/>
</dbReference>
<dbReference type="EMBL" id="BKCL01000001">
    <property type="protein sequence ID" value="GEQ96833.1"/>
    <property type="molecule type" value="Genomic_DNA"/>
</dbReference>
<evidence type="ECO:0000256" key="1">
    <source>
        <dbReference type="ARBA" id="ARBA00004370"/>
    </source>
</evidence>
<accession>A0A5A7MNV6</accession>
<name>A0A5A7MNV6_9PROT</name>
<gene>
    <name evidence="4" type="ORF">JCM17844_04700</name>
</gene>
<keyword evidence="2" id="KW-0472">Membrane</keyword>
<evidence type="ECO:0000259" key="3">
    <source>
        <dbReference type="Pfam" id="PF01103"/>
    </source>
</evidence>
<reference evidence="4 5" key="1">
    <citation type="submission" date="2019-09" db="EMBL/GenBank/DDBJ databases">
        <title>NBRP : Genome information of microbial organism related human and environment.</title>
        <authorList>
            <person name="Hattori M."/>
            <person name="Oshima K."/>
            <person name="Inaba H."/>
            <person name="Suda W."/>
            <person name="Sakamoto M."/>
            <person name="Iino T."/>
            <person name="Kitahara M."/>
            <person name="Oshida Y."/>
            <person name="Iida T."/>
            <person name="Kudo T."/>
            <person name="Itoh T."/>
            <person name="Ohkuma M."/>
        </authorList>
    </citation>
    <scope>NUCLEOTIDE SEQUENCE [LARGE SCALE GENOMIC DNA]</scope>
    <source>
        <strain evidence="4 5">Hi-2</strain>
    </source>
</reference>
<evidence type="ECO:0000256" key="2">
    <source>
        <dbReference type="ARBA" id="ARBA00023136"/>
    </source>
</evidence>
<organism evidence="4 5">
    <name type="scientific">Iodidimonas gelatinilytica</name>
    <dbReference type="NCBI Taxonomy" id="1236966"/>
    <lineage>
        <taxon>Bacteria</taxon>
        <taxon>Pseudomonadati</taxon>
        <taxon>Pseudomonadota</taxon>
        <taxon>Alphaproteobacteria</taxon>
        <taxon>Iodidimonadales</taxon>
        <taxon>Iodidimonadaceae</taxon>
        <taxon>Iodidimonas</taxon>
    </lineage>
</organism>
<evidence type="ECO:0000313" key="5">
    <source>
        <dbReference type="Proteomes" id="UP000322084"/>
    </source>
</evidence>
<evidence type="ECO:0000313" key="4">
    <source>
        <dbReference type="EMBL" id="GEQ96833.1"/>
    </source>
</evidence>
<dbReference type="Gene3D" id="2.40.160.50">
    <property type="entry name" value="membrane protein fhac: a member of the omp85/tpsb transporter family"/>
    <property type="match status" value="1"/>
</dbReference>
<feature type="domain" description="Bacterial surface antigen (D15)" evidence="3">
    <location>
        <begin position="4"/>
        <end position="90"/>
    </location>
</feature>
<dbReference type="GO" id="GO:0019867">
    <property type="term" value="C:outer membrane"/>
    <property type="evidence" value="ECO:0007669"/>
    <property type="project" value="InterPro"/>
</dbReference>
<protein>
    <recommendedName>
        <fullName evidence="3">Bacterial surface antigen (D15) domain-containing protein</fullName>
    </recommendedName>
</protein>
<dbReference type="RefSeq" id="WP_149999423.1">
    <property type="nucleotide sequence ID" value="NZ_BKCL01000001.1"/>
</dbReference>
<dbReference type="InterPro" id="IPR000184">
    <property type="entry name" value="Bac_surfAg_D15"/>
</dbReference>
<comment type="subcellular location">
    <subcellularLocation>
        <location evidence="1">Membrane</location>
    </subcellularLocation>
</comment>
<proteinExistence type="predicted"/>
<sequence>MFLPLGEAAREMGVQASLYLDAASLFELSNDFDFEGEAVFGDTAEPRVSVGVGVAWESPFGPFRIDFAKILKSQPFDDTKSFQFNVGTSF</sequence>